<dbReference type="AlphaFoldDB" id="A0A8S1MNV1"/>
<evidence type="ECO:0000256" key="1">
    <source>
        <dbReference type="SAM" id="Coils"/>
    </source>
</evidence>
<keyword evidence="3" id="KW-1185">Reference proteome</keyword>
<dbReference type="EMBL" id="CAJJDN010000037">
    <property type="protein sequence ID" value="CAD8078425.1"/>
    <property type="molecule type" value="Genomic_DNA"/>
</dbReference>
<gene>
    <name evidence="2" type="ORF">PSON_ATCC_30995.1.T0370302</name>
</gene>
<evidence type="ECO:0000313" key="3">
    <source>
        <dbReference type="Proteomes" id="UP000692954"/>
    </source>
</evidence>
<proteinExistence type="predicted"/>
<feature type="coiled-coil region" evidence="1">
    <location>
        <begin position="276"/>
        <end position="303"/>
    </location>
</feature>
<name>A0A8S1MNV1_9CILI</name>
<keyword evidence="1" id="KW-0175">Coiled coil</keyword>
<evidence type="ECO:0000313" key="2">
    <source>
        <dbReference type="EMBL" id="CAD8078425.1"/>
    </source>
</evidence>
<accession>A0A8S1MNV1</accession>
<feature type="coiled-coil region" evidence="1">
    <location>
        <begin position="386"/>
        <end position="550"/>
    </location>
</feature>
<sequence length="671" mass="78863">MKPFQTPNSCHSRKGSAKVNRQPFAIISNCPEFQQCANYLQSKVQGLEMRVKNLNSHHASDNRSTTASKTTSNLSPFNTHKQCKKYGSNKQIDTQSYYESIINKRLENISKIEQSPIKTEQSINQDKYSVHSLVTHQTKLNYNCIQKIQTLTKRLRQFKLVKDQNQDECAPSLAKIKCFCQEFSNECFDFYRCTDLITLKYFIYLLLQELNNNQETFRGNDNQHYEQQIEFLKSQLDNQNTDQMTFKGQIKLQKMVYDTQNLIQEIIKQLQSQNNQNVLTNQVDILNKQIKSLKDNMNQQQALKSSFGVNLSNYETNENNNNSLINQSNYKTNEDRFVTQMSSKSKSPYCKNTRKIQMEGDSQNNLRLLEEQTIINRQLMEKIFELQSSDKQNQTYQELQDQLNEKNKQINELQKNQKSQECYPELNQRILDISKNLDNVIQQNSTLLQENEMQKQKIEQAKQLEQKYFDLLQENNKQCQQINQIINDNCQLKKIQQQYEAECKGYQQQILKLQEKCEVLQASLQDQNDSKFLQQQINELLQQQQEQNKIISLITDEALYLGQMTLYTNDLIQKQQGDIPNSIRVLQKDLNNKKTTIQQKMKILQQFGNNMKIKQCISHNSSIKTNSDVDLLENLENDVLPTKCQQQQYQHNDLMAMLVMQCHTLEKMIDF</sequence>
<comment type="caution">
    <text evidence="2">The sequence shown here is derived from an EMBL/GenBank/DDBJ whole genome shotgun (WGS) entry which is preliminary data.</text>
</comment>
<dbReference type="Proteomes" id="UP000692954">
    <property type="component" value="Unassembled WGS sequence"/>
</dbReference>
<dbReference type="OrthoDB" id="294663at2759"/>
<reference evidence="2" key="1">
    <citation type="submission" date="2021-01" db="EMBL/GenBank/DDBJ databases">
        <authorList>
            <consortium name="Genoscope - CEA"/>
            <person name="William W."/>
        </authorList>
    </citation>
    <scope>NUCLEOTIDE SEQUENCE</scope>
</reference>
<organism evidence="2 3">
    <name type="scientific">Paramecium sonneborni</name>
    <dbReference type="NCBI Taxonomy" id="65129"/>
    <lineage>
        <taxon>Eukaryota</taxon>
        <taxon>Sar</taxon>
        <taxon>Alveolata</taxon>
        <taxon>Ciliophora</taxon>
        <taxon>Intramacronucleata</taxon>
        <taxon>Oligohymenophorea</taxon>
        <taxon>Peniculida</taxon>
        <taxon>Parameciidae</taxon>
        <taxon>Paramecium</taxon>
    </lineage>
</organism>
<protein>
    <submittedName>
        <fullName evidence="2">Uncharacterized protein</fullName>
    </submittedName>
</protein>